<gene>
    <name evidence="3" type="ORF">QTN47_00950</name>
</gene>
<evidence type="ECO:0000313" key="3">
    <source>
        <dbReference type="EMBL" id="MEX6686038.1"/>
    </source>
</evidence>
<dbReference type="Proteomes" id="UP001560573">
    <property type="component" value="Unassembled WGS sequence"/>
</dbReference>
<evidence type="ECO:0000256" key="2">
    <source>
        <dbReference type="SAM" id="Phobius"/>
    </source>
</evidence>
<comment type="caution">
    <text evidence="3">The sequence shown here is derived from an EMBL/GenBank/DDBJ whole genome shotgun (WGS) entry which is preliminary data.</text>
</comment>
<dbReference type="EMBL" id="JAULBC010000001">
    <property type="protein sequence ID" value="MEX6686038.1"/>
    <property type="molecule type" value="Genomic_DNA"/>
</dbReference>
<proteinExistence type="predicted"/>
<sequence>MKLETGVTMSINRQNYEEYFLMYIDDELSIHQRMEVEWFVQQNPDLANELSLLQQACLHPDEDIKFHDKQSLLDVTNKGINASNYEEYMLSYVDNELDEADKKSVEKFVLQNPQLQAQFSLLQKVVLEPEEIVFEHKEKLYRHSKKRVIPITFLRIAAAAAILIACAGIWMVVGKKDTSLTNHDITKVQPRVAPKEETQPIKQPGTIKELQNEGTKKDEVAQTASPTDNQSTAKRNTEENINRIKQAPEVKQEQTASNEPYRSQTANNNVNDEPVIAHNKPAETQQPELIVNKDAAPVKAVTASLPTDEPIVYKELDTDDANTRTVYVGSMQLNKTKIKGFFKKASRLFNKPQDEDSDGKLQIANFEIEKETK</sequence>
<feature type="region of interest" description="Disordered" evidence="1">
    <location>
        <begin position="189"/>
        <end position="267"/>
    </location>
</feature>
<dbReference type="RefSeq" id="WP_369327427.1">
    <property type="nucleotide sequence ID" value="NZ_JAULBC010000001.1"/>
</dbReference>
<evidence type="ECO:0000313" key="4">
    <source>
        <dbReference type="Proteomes" id="UP001560573"/>
    </source>
</evidence>
<keyword evidence="2" id="KW-0472">Membrane</keyword>
<feature type="compositionally biased region" description="Basic and acidic residues" evidence="1">
    <location>
        <begin position="235"/>
        <end position="252"/>
    </location>
</feature>
<feature type="compositionally biased region" description="Polar residues" evidence="1">
    <location>
        <begin position="222"/>
        <end position="234"/>
    </location>
</feature>
<protein>
    <submittedName>
        <fullName evidence="3">Uncharacterized protein</fullName>
    </submittedName>
</protein>
<name>A0ABV3Z848_9BACT</name>
<keyword evidence="4" id="KW-1185">Reference proteome</keyword>
<keyword evidence="2" id="KW-1133">Transmembrane helix</keyword>
<feature type="region of interest" description="Disordered" evidence="1">
    <location>
        <begin position="351"/>
        <end position="373"/>
    </location>
</feature>
<reference evidence="3 4" key="1">
    <citation type="submission" date="2023-07" db="EMBL/GenBank/DDBJ databases">
        <authorList>
            <person name="Lian W.-H."/>
        </authorList>
    </citation>
    <scope>NUCLEOTIDE SEQUENCE [LARGE SCALE GENOMIC DNA]</scope>
    <source>
        <strain evidence="3 4">SYSU DXS3180</strain>
    </source>
</reference>
<keyword evidence="2" id="KW-0812">Transmembrane</keyword>
<feature type="transmembrane region" description="Helical" evidence="2">
    <location>
        <begin position="152"/>
        <end position="173"/>
    </location>
</feature>
<accession>A0ABV3Z848</accession>
<organism evidence="3 4">
    <name type="scientific">Danxiaibacter flavus</name>
    <dbReference type="NCBI Taxonomy" id="3049108"/>
    <lineage>
        <taxon>Bacteria</taxon>
        <taxon>Pseudomonadati</taxon>
        <taxon>Bacteroidota</taxon>
        <taxon>Chitinophagia</taxon>
        <taxon>Chitinophagales</taxon>
        <taxon>Chitinophagaceae</taxon>
        <taxon>Danxiaibacter</taxon>
    </lineage>
</organism>
<feature type="compositionally biased region" description="Polar residues" evidence="1">
    <location>
        <begin position="253"/>
        <end position="267"/>
    </location>
</feature>
<evidence type="ECO:0000256" key="1">
    <source>
        <dbReference type="SAM" id="MobiDB-lite"/>
    </source>
</evidence>
<feature type="compositionally biased region" description="Basic and acidic residues" evidence="1">
    <location>
        <begin position="210"/>
        <end position="220"/>
    </location>
</feature>